<dbReference type="Proteomes" id="UP000789901">
    <property type="component" value="Unassembled WGS sequence"/>
</dbReference>
<feature type="compositionally biased region" description="Low complexity" evidence="1">
    <location>
        <begin position="83"/>
        <end position="93"/>
    </location>
</feature>
<name>A0ABN7VBG1_GIGMA</name>
<dbReference type="EMBL" id="CAJVQB010012176">
    <property type="protein sequence ID" value="CAG8753384.1"/>
    <property type="molecule type" value="Genomic_DNA"/>
</dbReference>
<reference evidence="2 3" key="1">
    <citation type="submission" date="2021-06" db="EMBL/GenBank/DDBJ databases">
        <authorList>
            <person name="Kallberg Y."/>
            <person name="Tangrot J."/>
            <person name="Rosling A."/>
        </authorList>
    </citation>
    <scope>NUCLEOTIDE SEQUENCE [LARGE SCALE GENOMIC DNA]</scope>
    <source>
        <strain evidence="2 3">120-4 pot B 10/14</strain>
    </source>
</reference>
<evidence type="ECO:0000313" key="2">
    <source>
        <dbReference type="EMBL" id="CAG8753384.1"/>
    </source>
</evidence>
<comment type="caution">
    <text evidence="2">The sequence shown here is derived from an EMBL/GenBank/DDBJ whole genome shotgun (WGS) entry which is preliminary data.</text>
</comment>
<accession>A0ABN7VBG1</accession>
<evidence type="ECO:0000256" key="1">
    <source>
        <dbReference type="SAM" id="MobiDB-lite"/>
    </source>
</evidence>
<feature type="compositionally biased region" description="Polar residues" evidence="1">
    <location>
        <begin position="72"/>
        <end position="82"/>
    </location>
</feature>
<evidence type="ECO:0000313" key="3">
    <source>
        <dbReference type="Proteomes" id="UP000789901"/>
    </source>
</evidence>
<sequence>MVADYVSNTRRTRNGYPRSGYKYNRRSRTDRHRRATAISAKIVKNALSATQNNELEDLCQNTQNESREGGKSTETPKNQTDMTSSSTGTTTSGQEYIKFLPDNPYIVQTHQDSHTIPKSDTQLMVSPQHVANKIEEPGLLSKEDFFGITVVLVFHEEDQQKLDICKTQSNATVEEDNDKEKFDEEKWDYDKIIEAFQNIEQLKKLIQHKLTTLPIAYPIPDAI</sequence>
<protein>
    <submittedName>
        <fullName evidence="2">28189_t:CDS:1</fullName>
    </submittedName>
</protein>
<proteinExistence type="predicted"/>
<feature type="compositionally biased region" description="Basic residues" evidence="1">
    <location>
        <begin position="23"/>
        <end position="34"/>
    </location>
</feature>
<feature type="region of interest" description="Disordered" evidence="1">
    <location>
        <begin position="62"/>
        <end position="93"/>
    </location>
</feature>
<keyword evidence="3" id="KW-1185">Reference proteome</keyword>
<feature type="region of interest" description="Disordered" evidence="1">
    <location>
        <begin position="1"/>
        <end position="34"/>
    </location>
</feature>
<gene>
    <name evidence="2" type="ORF">GMARGA_LOCUS16650</name>
</gene>
<organism evidence="2 3">
    <name type="scientific">Gigaspora margarita</name>
    <dbReference type="NCBI Taxonomy" id="4874"/>
    <lineage>
        <taxon>Eukaryota</taxon>
        <taxon>Fungi</taxon>
        <taxon>Fungi incertae sedis</taxon>
        <taxon>Mucoromycota</taxon>
        <taxon>Glomeromycotina</taxon>
        <taxon>Glomeromycetes</taxon>
        <taxon>Diversisporales</taxon>
        <taxon>Gigasporaceae</taxon>
        <taxon>Gigaspora</taxon>
    </lineage>
</organism>